<dbReference type="EMBL" id="KP892657">
    <property type="protein sequence ID" value="AKI85291.1"/>
    <property type="molecule type" value="Genomic_DNA"/>
</dbReference>
<dbReference type="PROSITE" id="PS00092">
    <property type="entry name" value="N6_MTASE"/>
    <property type="match status" value="1"/>
</dbReference>
<dbReference type="GO" id="GO:0031167">
    <property type="term" value="P:rRNA methylation"/>
    <property type="evidence" value="ECO:0007669"/>
    <property type="project" value="InterPro"/>
</dbReference>
<evidence type="ECO:0000256" key="1">
    <source>
        <dbReference type="ARBA" id="ARBA00022603"/>
    </source>
</evidence>
<protein>
    <submittedName>
        <fullName evidence="4">Ribosomal RNA small subunit methyltransferase D</fullName>
        <ecNumber evidence="4">2.1.1.-</ecNumber>
    </submittedName>
</protein>
<accession>A0A0G2YJL9</accession>
<feature type="region of interest" description="Disordered" evidence="3">
    <location>
        <begin position="1"/>
        <end position="21"/>
    </location>
</feature>
<keyword evidence="2 4" id="KW-0808">Transferase</keyword>
<dbReference type="GO" id="GO:0008168">
    <property type="term" value="F:methyltransferase activity"/>
    <property type="evidence" value="ECO:0007669"/>
    <property type="project" value="UniProtKB-KW"/>
</dbReference>
<reference evidence="4" key="1">
    <citation type="journal article" date="2015" name="Front. Microbiol.">
        <title>Identification of novel esterase-active enzymes from hot environments by use of the host bacterium Thermus thermophilus.</title>
        <authorList>
            <person name="Leis B."/>
            <person name="Angelov A."/>
            <person name="Mientus M."/>
            <person name="Li H."/>
            <person name="Pham V.T."/>
            <person name="Lauinger B."/>
            <person name="Bongen P."/>
            <person name="Pietruszka J."/>
            <person name="Goncalves L.G."/>
            <person name="Santos H."/>
            <person name="Liebl W."/>
        </authorList>
    </citation>
    <scope>NUCLEOTIDE SEQUENCE</scope>
</reference>
<dbReference type="InterPro" id="IPR029063">
    <property type="entry name" value="SAM-dependent_MTases_sf"/>
</dbReference>
<dbReference type="AlphaFoldDB" id="A0A0G2YJL9"/>
<dbReference type="CDD" id="cd02440">
    <property type="entry name" value="AdoMet_MTases"/>
    <property type="match status" value="1"/>
</dbReference>
<sequence length="194" mass="21360">MRVIAGTMKGHQLKVPRTRRTRPMSQRVREALFMVLQTLGVRPRRVLDLYAGSGGIGIEALSRGAEWCDFVEQNPAACAVIRDNLASTRFTDRAAVHQTTVQSFLSRPLEPYDLVVMDPPYADPHILETMQRVAESGAVTEGTVLALGHWPRLELPEEIGPLRQIRRRCHGDSCFSIYEVVAPPGAADGEATGG</sequence>
<keyword evidence="1 4" id="KW-0489">Methyltransferase</keyword>
<organism evidence="4">
    <name type="scientific">uncultured organism</name>
    <dbReference type="NCBI Taxonomy" id="155900"/>
    <lineage>
        <taxon>unclassified sequences</taxon>
        <taxon>environmental samples</taxon>
    </lineage>
</organism>
<evidence type="ECO:0000313" key="4">
    <source>
        <dbReference type="EMBL" id="AKI85291.1"/>
    </source>
</evidence>
<dbReference type="NCBIfam" id="TIGR00095">
    <property type="entry name" value="16S rRNA (guanine(966)-N(2))-methyltransferase RsmD"/>
    <property type="match status" value="1"/>
</dbReference>
<dbReference type="Gene3D" id="3.40.50.150">
    <property type="entry name" value="Vaccinia Virus protein VP39"/>
    <property type="match status" value="1"/>
</dbReference>
<dbReference type="Pfam" id="PF03602">
    <property type="entry name" value="Cons_hypoth95"/>
    <property type="match status" value="1"/>
</dbReference>
<feature type="compositionally biased region" description="Basic residues" evidence="3">
    <location>
        <begin position="11"/>
        <end position="21"/>
    </location>
</feature>
<dbReference type="GO" id="GO:0003676">
    <property type="term" value="F:nucleic acid binding"/>
    <property type="evidence" value="ECO:0007669"/>
    <property type="project" value="InterPro"/>
</dbReference>
<dbReference type="InterPro" id="IPR002052">
    <property type="entry name" value="DNA_methylase_N6_adenine_CS"/>
</dbReference>
<dbReference type="SUPFAM" id="SSF53335">
    <property type="entry name" value="S-adenosyl-L-methionine-dependent methyltransferases"/>
    <property type="match status" value="1"/>
</dbReference>
<dbReference type="PANTHER" id="PTHR43542">
    <property type="entry name" value="METHYLTRANSFERASE"/>
    <property type="match status" value="1"/>
</dbReference>
<dbReference type="EC" id="2.1.1.-" evidence="4"/>
<dbReference type="InterPro" id="IPR004398">
    <property type="entry name" value="RNA_MeTrfase_RsmD"/>
</dbReference>
<evidence type="ECO:0000256" key="2">
    <source>
        <dbReference type="ARBA" id="ARBA00022679"/>
    </source>
</evidence>
<name>A0A0G2YJL9_9ZZZZ</name>
<evidence type="ECO:0000256" key="3">
    <source>
        <dbReference type="SAM" id="MobiDB-lite"/>
    </source>
</evidence>
<proteinExistence type="predicted"/>
<dbReference type="PIRSF" id="PIRSF004553">
    <property type="entry name" value="CHP00095"/>
    <property type="match status" value="1"/>
</dbReference>
<dbReference type="PANTHER" id="PTHR43542:SF1">
    <property type="entry name" value="METHYLTRANSFERASE"/>
    <property type="match status" value="1"/>
</dbReference>